<accession>G2YKJ6</accession>
<name>G2YKJ6_BOTF4</name>
<dbReference type="AlphaFoldDB" id="G2YKJ6"/>
<dbReference type="InParanoid" id="G2YKJ6"/>
<evidence type="ECO:0000313" key="2">
    <source>
        <dbReference type="Proteomes" id="UP000008177"/>
    </source>
</evidence>
<gene>
    <name evidence="1" type="ORF">BofuT4_uP079390.1</name>
</gene>
<organism evidence="1 2">
    <name type="scientific">Botryotinia fuckeliana (strain T4)</name>
    <name type="common">Noble rot fungus</name>
    <name type="synonym">Botrytis cinerea</name>
    <dbReference type="NCBI Taxonomy" id="999810"/>
    <lineage>
        <taxon>Eukaryota</taxon>
        <taxon>Fungi</taxon>
        <taxon>Dikarya</taxon>
        <taxon>Ascomycota</taxon>
        <taxon>Pezizomycotina</taxon>
        <taxon>Leotiomycetes</taxon>
        <taxon>Helotiales</taxon>
        <taxon>Sclerotiniaceae</taxon>
        <taxon>Botrytis</taxon>
    </lineage>
</organism>
<dbReference type="Proteomes" id="UP000008177">
    <property type="component" value="Unplaced contigs"/>
</dbReference>
<dbReference type="HOGENOM" id="CLU_3106112_0_0_1"/>
<evidence type="ECO:0000313" key="1">
    <source>
        <dbReference type="EMBL" id="CCD52144.1"/>
    </source>
</evidence>
<proteinExistence type="predicted"/>
<sequence>MSTDRVEGHDILPAILLPVLRGYNAMAILLVLVQTLNAIVKVQLLYLPRSS</sequence>
<reference evidence="2" key="1">
    <citation type="journal article" date="2011" name="PLoS Genet.">
        <title>Genomic analysis of the necrotrophic fungal pathogens Sclerotinia sclerotiorum and Botrytis cinerea.</title>
        <authorList>
            <person name="Amselem J."/>
            <person name="Cuomo C.A."/>
            <person name="van Kan J.A."/>
            <person name="Viaud M."/>
            <person name="Benito E.P."/>
            <person name="Couloux A."/>
            <person name="Coutinho P.M."/>
            <person name="de Vries R.P."/>
            <person name="Dyer P.S."/>
            <person name="Fillinger S."/>
            <person name="Fournier E."/>
            <person name="Gout L."/>
            <person name="Hahn M."/>
            <person name="Kohn L."/>
            <person name="Lapalu N."/>
            <person name="Plummer K.M."/>
            <person name="Pradier J.M."/>
            <person name="Quevillon E."/>
            <person name="Sharon A."/>
            <person name="Simon A."/>
            <person name="ten Have A."/>
            <person name="Tudzynski B."/>
            <person name="Tudzynski P."/>
            <person name="Wincker P."/>
            <person name="Andrew M."/>
            <person name="Anthouard V."/>
            <person name="Beever R.E."/>
            <person name="Beffa R."/>
            <person name="Benoit I."/>
            <person name="Bouzid O."/>
            <person name="Brault B."/>
            <person name="Chen Z."/>
            <person name="Choquer M."/>
            <person name="Collemare J."/>
            <person name="Cotton P."/>
            <person name="Danchin E.G."/>
            <person name="Da Silva C."/>
            <person name="Gautier A."/>
            <person name="Giraud C."/>
            <person name="Giraud T."/>
            <person name="Gonzalez C."/>
            <person name="Grossetete S."/>
            <person name="Guldener U."/>
            <person name="Henrissat B."/>
            <person name="Howlett B.J."/>
            <person name="Kodira C."/>
            <person name="Kretschmer M."/>
            <person name="Lappartient A."/>
            <person name="Leroch M."/>
            <person name="Levis C."/>
            <person name="Mauceli E."/>
            <person name="Neuveglise C."/>
            <person name="Oeser B."/>
            <person name="Pearson M."/>
            <person name="Poulain J."/>
            <person name="Poussereau N."/>
            <person name="Quesneville H."/>
            <person name="Rascle C."/>
            <person name="Schumacher J."/>
            <person name="Segurens B."/>
            <person name="Sexton A."/>
            <person name="Silva E."/>
            <person name="Sirven C."/>
            <person name="Soanes D.M."/>
            <person name="Talbot N.J."/>
            <person name="Templeton M."/>
            <person name="Yandava C."/>
            <person name="Yarden O."/>
            <person name="Zeng Q."/>
            <person name="Rollins J.A."/>
            <person name="Lebrun M.H."/>
            <person name="Dickman M."/>
        </authorList>
    </citation>
    <scope>NUCLEOTIDE SEQUENCE [LARGE SCALE GENOMIC DNA]</scope>
    <source>
        <strain evidence="2">T4</strain>
    </source>
</reference>
<dbReference type="EMBL" id="FQ790341">
    <property type="protein sequence ID" value="CCD52144.1"/>
    <property type="molecule type" value="Genomic_DNA"/>
</dbReference>
<protein>
    <submittedName>
        <fullName evidence="1">Uncharacterized protein</fullName>
    </submittedName>
</protein>